<keyword evidence="1" id="KW-1133">Transmembrane helix</keyword>
<dbReference type="RefSeq" id="WP_337889956.1">
    <property type="nucleotide sequence ID" value="NZ_JBAHVI010000004.1"/>
</dbReference>
<evidence type="ECO:0008006" key="4">
    <source>
        <dbReference type="Google" id="ProtNLM"/>
    </source>
</evidence>
<keyword evidence="1" id="KW-0472">Membrane</keyword>
<proteinExistence type="predicted"/>
<reference evidence="2 3" key="1">
    <citation type="submission" date="2024-02" db="EMBL/GenBank/DDBJ databases">
        <title>Whole genome sequencing and characterization of Corynebacterium isolated from the ocular surface of dry eye disease sufferers.</title>
        <authorList>
            <person name="Naqvi M."/>
        </authorList>
    </citation>
    <scope>NUCLEOTIDE SEQUENCE [LARGE SCALE GENOMIC DNA]</scope>
    <source>
        <strain evidence="2 3">PCRF</strain>
    </source>
</reference>
<feature type="transmembrane region" description="Helical" evidence="1">
    <location>
        <begin position="28"/>
        <end position="50"/>
    </location>
</feature>
<evidence type="ECO:0000313" key="2">
    <source>
        <dbReference type="EMBL" id="MEJ4099596.1"/>
    </source>
</evidence>
<keyword evidence="1" id="KW-0812">Transmembrane</keyword>
<gene>
    <name evidence="2" type="ORF">V5S96_04345</name>
</gene>
<dbReference type="SUPFAM" id="SSF55781">
    <property type="entry name" value="GAF domain-like"/>
    <property type="match status" value="1"/>
</dbReference>
<protein>
    <recommendedName>
        <fullName evidence="4">GAF domain-containing protein</fullName>
    </recommendedName>
</protein>
<name>A0ABU8NXA6_9CORY</name>
<dbReference type="EMBL" id="JBAHVJ010000004">
    <property type="protein sequence ID" value="MEJ4099596.1"/>
    <property type="molecule type" value="Genomic_DNA"/>
</dbReference>
<evidence type="ECO:0000313" key="3">
    <source>
        <dbReference type="Proteomes" id="UP001359781"/>
    </source>
</evidence>
<dbReference type="Proteomes" id="UP001359781">
    <property type="component" value="Unassembled WGS sequence"/>
</dbReference>
<keyword evidence="3" id="KW-1185">Reference proteome</keyword>
<evidence type="ECO:0000256" key="1">
    <source>
        <dbReference type="SAM" id="Phobius"/>
    </source>
</evidence>
<sequence>MRVSPIYSEVCGGVGAVLLALAPWKGGAWGIAAFIIGVGAIFVGILFRAWQNKYEQESYRHVIRSESLKVRDYLASLNMMNMRPRSAIVVEGKREREKHLHAARQATLEFARHALPSSDNVRVNLFTVSDSERFCLEAPRWGVAGTSSKASDRIFSMKDESLKKAVAGEGRLEEDVSRLPGKYSYGSFATAPVFAGEGLYGLLTADSRDSYGLAEVDLQILISIASGMAITFAVEAETKFIDMKAAGALARVEETEIPGGDRDES</sequence>
<organism evidence="2 3">
    <name type="scientific">Corynebacterium mastitidis</name>
    <dbReference type="NCBI Taxonomy" id="161890"/>
    <lineage>
        <taxon>Bacteria</taxon>
        <taxon>Bacillati</taxon>
        <taxon>Actinomycetota</taxon>
        <taxon>Actinomycetes</taxon>
        <taxon>Mycobacteriales</taxon>
        <taxon>Corynebacteriaceae</taxon>
        <taxon>Corynebacterium</taxon>
    </lineage>
</organism>
<comment type="caution">
    <text evidence="2">The sequence shown here is derived from an EMBL/GenBank/DDBJ whole genome shotgun (WGS) entry which is preliminary data.</text>
</comment>
<accession>A0ABU8NXA6</accession>